<dbReference type="Proteomes" id="UP000724584">
    <property type="component" value="Unassembled WGS sequence"/>
</dbReference>
<reference evidence="1 2" key="1">
    <citation type="journal article" date="2021" name="Nat. Commun.">
        <title>Genetic determinants of endophytism in the Arabidopsis root mycobiome.</title>
        <authorList>
            <person name="Mesny F."/>
            <person name="Miyauchi S."/>
            <person name="Thiergart T."/>
            <person name="Pickel B."/>
            <person name="Atanasova L."/>
            <person name="Karlsson M."/>
            <person name="Huettel B."/>
            <person name="Barry K.W."/>
            <person name="Haridas S."/>
            <person name="Chen C."/>
            <person name="Bauer D."/>
            <person name="Andreopoulos W."/>
            <person name="Pangilinan J."/>
            <person name="LaButti K."/>
            <person name="Riley R."/>
            <person name="Lipzen A."/>
            <person name="Clum A."/>
            <person name="Drula E."/>
            <person name="Henrissat B."/>
            <person name="Kohler A."/>
            <person name="Grigoriev I.V."/>
            <person name="Martin F.M."/>
            <person name="Hacquard S."/>
        </authorList>
    </citation>
    <scope>NUCLEOTIDE SEQUENCE [LARGE SCALE GENOMIC DNA]</scope>
    <source>
        <strain evidence="1 2">MPI-SDFR-AT-0079</strain>
    </source>
</reference>
<sequence>MLPDISSSFWALNLLALLLFPLSQPVNALPTPQTDKECSPEPCPIILDTYPMTPYCYKDQLYCTVSGYLTVAMGPCGLWCPSEPGMGNSGNSP</sequence>
<gene>
    <name evidence="1" type="ORF">F5144DRAFT_552769</name>
</gene>
<name>A0ACB7PJI2_9PEZI</name>
<dbReference type="EMBL" id="JAGIZQ010000001">
    <property type="protein sequence ID" value="KAH6649372.1"/>
    <property type="molecule type" value="Genomic_DNA"/>
</dbReference>
<keyword evidence="2" id="KW-1185">Reference proteome</keyword>
<accession>A0ACB7PJI2</accession>
<protein>
    <submittedName>
        <fullName evidence="1">Uncharacterized protein</fullName>
    </submittedName>
</protein>
<evidence type="ECO:0000313" key="2">
    <source>
        <dbReference type="Proteomes" id="UP000724584"/>
    </source>
</evidence>
<evidence type="ECO:0000313" key="1">
    <source>
        <dbReference type="EMBL" id="KAH6649372.1"/>
    </source>
</evidence>
<proteinExistence type="predicted"/>
<organism evidence="1 2">
    <name type="scientific">Chaetomium tenue</name>
    <dbReference type="NCBI Taxonomy" id="1854479"/>
    <lineage>
        <taxon>Eukaryota</taxon>
        <taxon>Fungi</taxon>
        <taxon>Dikarya</taxon>
        <taxon>Ascomycota</taxon>
        <taxon>Pezizomycotina</taxon>
        <taxon>Sordariomycetes</taxon>
        <taxon>Sordariomycetidae</taxon>
        <taxon>Sordariales</taxon>
        <taxon>Chaetomiaceae</taxon>
        <taxon>Chaetomium</taxon>
    </lineage>
</organism>
<comment type="caution">
    <text evidence="1">The sequence shown here is derived from an EMBL/GenBank/DDBJ whole genome shotgun (WGS) entry which is preliminary data.</text>
</comment>